<dbReference type="AlphaFoldDB" id="A0A485KWY5"/>
<dbReference type="EMBL" id="CAADRA010005434">
    <property type="protein sequence ID" value="VFT89804.1"/>
    <property type="molecule type" value="Genomic_DNA"/>
</dbReference>
<reference evidence="2 3" key="1">
    <citation type="submission" date="2019-03" db="EMBL/GenBank/DDBJ databases">
        <authorList>
            <person name="Gaulin E."/>
            <person name="Dumas B."/>
        </authorList>
    </citation>
    <scope>NUCLEOTIDE SEQUENCE [LARGE SCALE GENOMIC DNA]</scope>
    <source>
        <strain evidence="2">CBS 568.67</strain>
    </source>
</reference>
<dbReference type="EMBL" id="VJMH01005413">
    <property type="protein sequence ID" value="KAF0696260.1"/>
    <property type="molecule type" value="Genomic_DNA"/>
</dbReference>
<dbReference type="Proteomes" id="UP000332933">
    <property type="component" value="Unassembled WGS sequence"/>
</dbReference>
<proteinExistence type="predicted"/>
<accession>A0A485KWY5</accession>
<organism evidence="2 3">
    <name type="scientific">Aphanomyces stellatus</name>
    <dbReference type="NCBI Taxonomy" id="120398"/>
    <lineage>
        <taxon>Eukaryota</taxon>
        <taxon>Sar</taxon>
        <taxon>Stramenopiles</taxon>
        <taxon>Oomycota</taxon>
        <taxon>Saprolegniomycetes</taxon>
        <taxon>Saprolegniales</taxon>
        <taxon>Verrucalvaceae</taxon>
        <taxon>Aphanomyces</taxon>
    </lineage>
</organism>
<evidence type="ECO:0000313" key="2">
    <source>
        <dbReference type="EMBL" id="VFT89804.1"/>
    </source>
</evidence>
<sequence length="400" mass="44186">MASTAARSPTKLALSKAFGRVPPVAPLPITTNAFPFLDKPCKSPVKKAMESPFHYNLDDDESDIEDDLCHDNVQSEGQDTAEASTTTTQLRTELLDRVLRLLDKDDSVVEFVASLVDRVATLPLQDATMRAVFLAQLQAAAAASPTKSTAASSSSSSSVARSSGRARCLNVRNCRSFILACANEIVELDENDPAFDYAETCVDSDEFGGVVSRRAAAVPDYAESVASTAKQDVASRFRQVLHEHYDYASTASSMACSSDCGRDDTCLQEAFSRLHEYAFEMAKKRQVFAQFKREMPMEPSSPPKPRRVESKQSPLKDIASKYNTFEVLKANCNRSPLNMGRKKRAFYKFKVRHDVETQDMATRATTASAWTFTTPLAKDYLLCGLILALAVVIYDEFKLW</sequence>
<gene>
    <name evidence="2" type="primary">Aste57867_12958</name>
    <name evidence="1" type="ORF">As57867_012910</name>
    <name evidence="2" type="ORF">ASTE57867_12958</name>
</gene>
<keyword evidence="3" id="KW-1185">Reference proteome</keyword>
<dbReference type="OrthoDB" id="67885at2759"/>
<name>A0A485KWY5_9STRA</name>
<reference evidence="1" key="2">
    <citation type="submission" date="2019-06" db="EMBL/GenBank/DDBJ databases">
        <title>Genomics analysis of Aphanomyces spp. identifies a new class of oomycete effector associated with host adaptation.</title>
        <authorList>
            <person name="Gaulin E."/>
        </authorList>
    </citation>
    <scope>NUCLEOTIDE SEQUENCE</scope>
    <source>
        <strain evidence="1">CBS 578.67</strain>
    </source>
</reference>
<evidence type="ECO:0000313" key="1">
    <source>
        <dbReference type="EMBL" id="KAF0696260.1"/>
    </source>
</evidence>
<protein>
    <submittedName>
        <fullName evidence="2">Aste57867_12958 protein</fullName>
    </submittedName>
</protein>
<evidence type="ECO:0000313" key="3">
    <source>
        <dbReference type="Proteomes" id="UP000332933"/>
    </source>
</evidence>